<dbReference type="GO" id="GO:0005829">
    <property type="term" value="C:cytosol"/>
    <property type="evidence" value="ECO:0007669"/>
    <property type="project" value="TreeGrafter"/>
</dbReference>
<protein>
    <recommendedName>
        <fullName evidence="5">Aromatic amino acid beta-eliminating lyase/threonine aldolase domain-containing protein</fullName>
    </recommendedName>
</protein>
<organism evidence="6">
    <name type="scientific">Timema genevievae</name>
    <name type="common">Walking stick</name>
    <dbReference type="NCBI Taxonomy" id="629358"/>
    <lineage>
        <taxon>Eukaryota</taxon>
        <taxon>Metazoa</taxon>
        <taxon>Ecdysozoa</taxon>
        <taxon>Arthropoda</taxon>
        <taxon>Hexapoda</taxon>
        <taxon>Insecta</taxon>
        <taxon>Pterygota</taxon>
        <taxon>Neoptera</taxon>
        <taxon>Polyneoptera</taxon>
        <taxon>Phasmatodea</taxon>
        <taxon>Timematodea</taxon>
        <taxon>Timematoidea</taxon>
        <taxon>Timematidae</taxon>
        <taxon>Timema</taxon>
    </lineage>
</organism>
<gene>
    <name evidence="6" type="ORF">TGEB3V08_LOCUS8519</name>
</gene>
<proteinExistence type="inferred from homology"/>
<dbReference type="Gene3D" id="3.40.640.10">
    <property type="entry name" value="Type I PLP-dependent aspartate aminotransferase-like (Major domain)"/>
    <property type="match status" value="2"/>
</dbReference>
<keyword evidence="3" id="KW-0663">Pyridoxal phosphate</keyword>
<dbReference type="GO" id="GO:0006545">
    <property type="term" value="P:glycine biosynthetic process"/>
    <property type="evidence" value="ECO:0007669"/>
    <property type="project" value="TreeGrafter"/>
</dbReference>
<dbReference type="PANTHER" id="PTHR48097:SF9">
    <property type="entry name" value="L-THREONINE ALDOLASE"/>
    <property type="match status" value="1"/>
</dbReference>
<dbReference type="SUPFAM" id="SSF53383">
    <property type="entry name" value="PLP-dependent transferases"/>
    <property type="match status" value="2"/>
</dbReference>
<reference evidence="6" key="1">
    <citation type="submission" date="2020-11" db="EMBL/GenBank/DDBJ databases">
        <authorList>
            <person name="Tran Van P."/>
        </authorList>
    </citation>
    <scope>NUCLEOTIDE SEQUENCE</scope>
</reference>
<dbReference type="InterPro" id="IPR015424">
    <property type="entry name" value="PyrdxlP-dep_Trfase"/>
</dbReference>
<dbReference type="AlphaFoldDB" id="A0A7R9K3Q0"/>
<dbReference type="GO" id="GO:0006567">
    <property type="term" value="P:L-threonine catabolic process"/>
    <property type="evidence" value="ECO:0007669"/>
    <property type="project" value="TreeGrafter"/>
</dbReference>
<comment type="similarity">
    <text evidence="2">Belongs to the threonine aldolase family.</text>
</comment>
<evidence type="ECO:0000256" key="3">
    <source>
        <dbReference type="ARBA" id="ARBA00022898"/>
    </source>
</evidence>
<dbReference type="GO" id="GO:0008732">
    <property type="term" value="F:L-allo-threonine aldolase activity"/>
    <property type="evidence" value="ECO:0007669"/>
    <property type="project" value="TreeGrafter"/>
</dbReference>
<dbReference type="PANTHER" id="PTHR48097">
    <property type="entry name" value="L-THREONINE ALDOLASE-RELATED"/>
    <property type="match status" value="1"/>
</dbReference>
<dbReference type="Gene3D" id="3.90.1150.10">
    <property type="entry name" value="Aspartate Aminotransferase, domain 1"/>
    <property type="match status" value="1"/>
</dbReference>
<dbReference type="InterPro" id="IPR015421">
    <property type="entry name" value="PyrdxlP-dep_Trfase_major"/>
</dbReference>
<evidence type="ECO:0000256" key="1">
    <source>
        <dbReference type="ARBA" id="ARBA00001933"/>
    </source>
</evidence>
<comment type="cofactor">
    <cofactor evidence="1">
        <name>pyridoxal 5'-phosphate</name>
        <dbReference type="ChEBI" id="CHEBI:597326"/>
    </cofactor>
</comment>
<dbReference type="FunFam" id="3.40.640.10:FF:000030">
    <property type="entry name" value="Low-specificity L-threonine aldolase"/>
    <property type="match status" value="1"/>
</dbReference>
<feature type="domain" description="Aromatic amino acid beta-eliminating lyase/threonine aldolase" evidence="5">
    <location>
        <begin position="309"/>
        <end position="416"/>
    </location>
</feature>
<evidence type="ECO:0000256" key="4">
    <source>
        <dbReference type="ARBA" id="ARBA00023239"/>
    </source>
</evidence>
<dbReference type="Pfam" id="PF01212">
    <property type="entry name" value="Beta_elim_lyase"/>
    <property type="match status" value="2"/>
</dbReference>
<evidence type="ECO:0000256" key="2">
    <source>
        <dbReference type="ARBA" id="ARBA00006966"/>
    </source>
</evidence>
<feature type="domain" description="Aromatic amino acid beta-eliminating lyase/threonine aldolase" evidence="5">
    <location>
        <begin position="94"/>
        <end position="249"/>
    </location>
</feature>
<evidence type="ECO:0000259" key="5">
    <source>
        <dbReference type="Pfam" id="PF01212"/>
    </source>
</evidence>
<evidence type="ECO:0000313" key="6">
    <source>
        <dbReference type="EMBL" id="CAD7602845.1"/>
    </source>
</evidence>
<sequence length="540" mass="59032">MNQSSPPVCYMCAWQRVLGQWLSLQRSLFNSSSALTQISNTTVMTTPTNFMSTVEAHVDVKSTSITSGYFGSLISSSWECLDICQLCAQVRVVDLRSDTLTKPTQEMRRAMFEAEVGDDVYGEDPTVNALEKKAAAMLNKEGGLFLPSATMSNLVALMSHCKERGCEVIAGDSSHMFLFEQGGAAQLGGVQMCTLPNKSNGTFDLDLMESKVRSGNDSLHEPITSLICVENTHNVCGGKVLPLDWLDEVCIRYYSLHLCEYWGFVGLTLYRTLGSPLVKCLISEPPSDKGSFCCIFTLLPSWTPQLGTRARGLGIPIHMDGARLFNAAVYLKLPAARLVRDCASVSICMSKGLGAPVGALLLGNKDFIQRARRVRKVLGGGMRQAGVLAAAGLVALDKMVDRLELDHRRAADIAKGKIKHNQLSNYSFAQHGQTSSLVCATLSDNFLVPAIAALNSAKFTVDLENHQTNILFININSNNITSQNFCQRLATVLDQDPAPVVVKLSPWRKTGVRLVTYHEVNDEDTAAVINKLLLVMRELQ</sequence>
<dbReference type="InterPro" id="IPR015422">
    <property type="entry name" value="PyrdxlP-dep_Trfase_small"/>
</dbReference>
<keyword evidence="4" id="KW-0456">Lyase</keyword>
<dbReference type="EMBL" id="OE843329">
    <property type="protein sequence ID" value="CAD7602845.1"/>
    <property type="molecule type" value="Genomic_DNA"/>
</dbReference>
<accession>A0A7R9K3Q0</accession>
<dbReference type="InterPro" id="IPR001597">
    <property type="entry name" value="ArAA_b-elim_lyase/Thr_aldolase"/>
</dbReference>
<name>A0A7R9K3Q0_TIMGE</name>